<dbReference type="GO" id="GO:0003700">
    <property type="term" value="F:DNA-binding transcription factor activity"/>
    <property type="evidence" value="ECO:0007669"/>
    <property type="project" value="InterPro"/>
</dbReference>
<dbReference type="CDD" id="cd08432">
    <property type="entry name" value="PBP2_GcdR_TrpI_HvrB_AmpR_like"/>
    <property type="match status" value="1"/>
</dbReference>
<dbReference type="OrthoDB" id="9178397at2"/>
<dbReference type="FunFam" id="1.10.10.10:FF:000038">
    <property type="entry name" value="Glycine cleavage system transcriptional activator"/>
    <property type="match status" value="1"/>
</dbReference>
<dbReference type="AlphaFoldDB" id="A0A157ZUB4"/>
<organism evidence="6 7">
    <name type="scientific">Caballeronia fortuita</name>
    <dbReference type="NCBI Taxonomy" id="1777138"/>
    <lineage>
        <taxon>Bacteria</taxon>
        <taxon>Pseudomonadati</taxon>
        <taxon>Pseudomonadota</taxon>
        <taxon>Betaproteobacteria</taxon>
        <taxon>Burkholderiales</taxon>
        <taxon>Burkholderiaceae</taxon>
        <taxon>Caballeronia</taxon>
    </lineage>
</organism>
<gene>
    <name evidence="6" type="ORF">AWB77_01099</name>
</gene>
<dbReference type="InterPro" id="IPR036388">
    <property type="entry name" value="WH-like_DNA-bd_sf"/>
</dbReference>
<protein>
    <submittedName>
        <fullName evidence="6">DNA-binding transcriptional activator GcvA</fullName>
    </submittedName>
</protein>
<dbReference type="GO" id="GO:0006351">
    <property type="term" value="P:DNA-templated transcription"/>
    <property type="evidence" value="ECO:0007669"/>
    <property type="project" value="TreeGrafter"/>
</dbReference>
<evidence type="ECO:0000313" key="6">
    <source>
        <dbReference type="EMBL" id="SAK49095.1"/>
    </source>
</evidence>
<feature type="domain" description="HTH lysR-type" evidence="5">
    <location>
        <begin position="6"/>
        <end position="63"/>
    </location>
</feature>
<evidence type="ECO:0000256" key="1">
    <source>
        <dbReference type="ARBA" id="ARBA00009437"/>
    </source>
</evidence>
<name>A0A157ZUB4_9BURK</name>
<dbReference type="PANTHER" id="PTHR30537">
    <property type="entry name" value="HTH-TYPE TRANSCRIPTIONAL REGULATOR"/>
    <property type="match status" value="1"/>
</dbReference>
<dbReference type="InterPro" id="IPR000847">
    <property type="entry name" value="LysR_HTH_N"/>
</dbReference>
<dbReference type="FunFam" id="3.40.190.10:FF:000017">
    <property type="entry name" value="Glycine cleavage system transcriptional activator"/>
    <property type="match status" value="1"/>
</dbReference>
<dbReference type="GO" id="GO:0043565">
    <property type="term" value="F:sequence-specific DNA binding"/>
    <property type="evidence" value="ECO:0007669"/>
    <property type="project" value="TreeGrafter"/>
</dbReference>
<evidence type="ECO:0000313" key="7">
    <source>
        <dbReference type="Proteomes" id="UP000054903"/>
    </source>
</evidence>
<sequence>MSRRLPSMNALRAFEAAARHLNFSRAAEELFVTQGAISRQIKLLEESFGVPLFRRLTRTIELTEHGREYLPVVRDAFDRIEQATLRLVNRDRHRILNVNVLPTFAMRWLIPRLPHFAIEHPDIEVRLITSIRPVNFWREDIDVAIRVGVIPDSDPGADVDPAMRPRISLQMAEDWSNVRAYRLLPDVLVPVCSPELMKGVAQVHEARELLQLPLLHMATRVHAWPDWFRASGVEYDIAAHNHAYGHFFMVLDAALAGRGVALVPRMLAAPDIQAGRLVVPLELEHESAGAYHILCREHQADSATVRAFRDWLFAQRDEQQTLKETASLSEADL</sequence>
<evidence type="ECO:0000256" key="2">
    <source>
        <dbReference type="ARBA" id="ARBA00023015"/>
    </source>
</evidence>
<dbReference type="SUPFAM" id="SSF46785">
    <property type="entry name" value="Winged helix' DNA-binding domain"/>
    <property type="match status" value="1"/>
</dbReference>
<comment type="similarity">
    <text evidence="1">Belongs to the LysR transcriptional regulatory family.</text>
</comment>
<dbReference type="Gene3D" id="3.40.190.10">
    <property type="entry name" value="Periplasmic binding protein-like II"/>
    <property type="match status" value="3"/>
</dbReference>
<comment type="caution">
    <text evidence="6">The sequence shown here is derived from an EMBL/GenBank/DDBJ whole genome shotgun (WGS) entry which is preliminary data.</text>
</comment>
<dbReference type="Gene3D" id="1.10.10.10">
    <property type="entry name" value="Winged helix-like DNA-binding domain superfamily/Winged helix DNA-binding domain"/>
    <property type="match status" value="1"/>
</dbReference>
<reference evidence="6" key="1">
    <citation type="submission" date="2016-01" db="EMBL/GenBank/DDBJ databases">
        <authorList>
            <person name="Peeters C."/>
        </authorList>
    </citation>
    <scope>NUCLEOTIDE SEQUENCE</scope>
    <source>
        <strain evidence="6">LMG 29320</strain>
    </source>
</reference>
<dbReference type="InterPro" id="IPR058163">
    <property type="entry name" value="LysR-type_TF_proteobact-type"/>
</dbReference>
<dbReference type="Pfam" id="PF00126">
    <property type="entry name" value="HTH_1"/>
    <property type="match status" value="1"/>
</dbReference>
<evidence type="ECO:0000256" key="4">
    <source>
        <dbReference type="ARBA" id="ARBA00023163"/>
    </source>
</evidence>
<dbReference type="STRING" id="1777138.AWB77_01099"/>
<dbReference type="PRINTS" id="PR00039">
    <property type="entry name" value="HTHLYSR"/>
</dbReference>
<dbReference type="InterPro" id="IPR005119">
    <property type="entry name" value="LysR_subst-bd"/>
</dbReference>
<dbReference type="SUPFAM" id="SSF53850">
    <property type="entry name" value="Periplasmic binding protein-like II"/>
    <property type="match status" value="1"/>
</dbReference>
<accession>A0A157ZUB4</accession>
<dbReference type="EMBL" id="FCNX02000002">
    <property type="protein sequence ID" value="SAK49095.1"/>
    <property type="molecule type" value="Genomic_DNA"/>
</dbReference>
<dbReference type="PANTHER" id="PTHR30537:SF74">
    <property type="entry name" value="HTH-TYPE TRANSCRIPTIONAL REGULATOR TRPI"/>
    <property type="match status" value="1"/>
</dbReference>
<dbReference type="PROSITE" id="PS50931">
    <property type="entry name" value="HTH_LYSR"/>
    <property type="match status" value="1"/>
</dbReference>
<dbReference type="Proteomes" id="UP000054903">
    <property type="component" value="Unassembled WGS sequence"/>
</dbReference>
<keyword evidence="2" id="KW-0805">Transcription regulation</keyword>
<dbReference type="InterPro" id="IPR036390">
    <property type="entry name" value="WH_DNA-bd_sf"/>
</dbReference>
<keyword evidence="4" id="KW-0804">Transcription</keyword>
<dbReference type="Pfam" id="PF03466">
    <property type="entry name" value="LysR_substrate"/>
    <property type="match status" value="1"/>
</dbReference>
<evidence type="ECO:0000256" key="3">
    <source>
        <dbReference type="ARBA" id="ARBA00023125"/>
    </source>
</evidence>
<proteinExistence type="inferred from homology"/>
<keyword evidence="3 6" id="KW-0238">DNA-binding</keyword>
<evidence type="ECO:0000259" key="5">
    <source>
        <dbReference type="PROSITE" id="PS50931"/>
    </source>
</evidence>
<keyword evidence="7" id="KW-1185">Reference proteome</keyword>